<feature type="compositionally biased region" description="Basic residues" evidence="1">
    <location>
        <begin position="119"/>
        <end position="128"/>
    </location>
</feature>
<dbReference type="EMBL" id="CAEQ01000655">
    <property type="protein sequence ID" value="CCD12289.1"/>
    <property type="molecule type" value="Genomic_DNA"/>
</dbReference>
<dbReference type="Proteomes" id="UP000000702">
    <property type="component" value="Unassembled WGS sequence"/>
</dbReference>
<name>F9W542_TRYCI</name>
<reference evidence="2 3" key="2">
    <citation type="journal article" date="2012" name="Proc. Natl. Acad. Sci. U.S.A.">
        <title>Antigenic diversity is generated by distinct evolutionary mechanisms in African trypanosome species.</title>
        <authorList>
            <person name="Jackson A.P."/>
            <person name="Berry A."/>
            <person name="Aslett M."/>
            <person name="Allison H.C."/>
            <person name="Burton P."/>
            <person name="Vavrova-Anderson J."/>
            <person name="Brown R."/>
            <person name="Browne H."/>
            <person name="Corton N."/>
            <person name="Hauser H."/>
            <person name="Gamble J."/>
            <person name="Gilderthorp R."/>
            <person name="Marcello L."/>
            <person name="McQuillan J."/>
            <person name="Otto T.D."/>
            <person name="Quail M.A."/>
            <person name="Sanders M.J."/>
            <person name="van Tonder A."/>
            <person name="Ginger M.L."/>
            <person name="Field M.C."/>
            <person name="Barry J.D."/>
            <person name="Hertz-Fowler C."/>
            <person name="Berriman M."/>
        </authorList>
    </citation>
    <scope>NUCLEOTIDE SEQUENCE [LARGE SCALE GENOMIC DNA]</scope>
    <source>
        <strain evidence="2 3">IL3000</strain>
    </source>
</reference>
<sequence>MLFEIILELTDIAAREADRITDSLERNPRALRCRHHNPQPMRSSQLSASAYRRPFRSQSRMEPAALRQKGNKAAAHRLGHFSHEFHKNTDGKRKERNESVEGKETYSNEATTLTAVLKPTRHTHNVSY</sequence>
<accession>F9W542</accession>
<feature type="region of interest" description="Disordered" evidence="1">
    <location>
        <begin position="32"/>
        <end position="128"/>
    </location>
</feature>
<feature type="compositionally biased region" description="Basic and acidic residues" evidence="1">
    <location>
        <begin position="81"/>
        <end position="106"/>
    </location>
</feature>
<reference evidence="3" key="1">
    <citation type="submission" date="2011-07" db="EMBL/GenBank/DDBJ databases">
        <title>Divergent evolution of antigenic variation in African trypanosomes.</title>
        <authorList>
            <person name="Jackson A.P."/>
            <person name="Berry A."/>
            <person name="Allison H.C."/>
            <person name="Burton P."/>
            <person name="Anderson J."/>
            <person name="Aslett M."/>
            <person name="Brown R."/>
            <person name="Corton N."/>
            <person name="Harris D."/>
            <person name="Hauser H."/>
            <person name="Gamble J."/>
            <person name="Gilderthorp R."/>
            <person name="McQuillan J."/>
            <person name="Quail M.A."/>
            <person name="Sanders M."/>
            <person name="Van Tonder A."/>
            <person name="Ginger M.L."/>
            <person name="Donelson J.E."/>
            <person name="Field M.C."/>
            <person name="Barry J.D."/>
            <person name="Berriman M."/>
            <person name="Hertz-Fowler C."/>
        </authorList>
    </citation>
    <scope>NUCLEOTIDE SEQUENCE [LARGE SCALE GENOMIC DNA]</scope>
    <source>
        <strain evidence="3">IL3000</strain>
    </source>
</reference>
<gene>
    <name evidence="2" type="ORF">TCIL3000_0_31860</name>
</gene>
<dbReference type="AlphaFoldDB" id="F9W542"/>
<evidence type="ECO:0000256" key="1">
    <source>
        <dbReference type="SAM" id="MobiDB-lite"/>
    </source>
</evidence>
<evidence type="ECO:0000313" key="3">
    <source>
        <dbReference type="Proteomes" id="UP000000702"/>
    </source>
</evidence>
<protein>
    <submittedName>
        <fullName evidence="2">Uncharacterized protein</fullName>
    </submittedName>
</protein>
<evidence type="ECO:0000313" key="2">
    <source>
        <dbReference type="EMBL" id="CCD12289.1"/>
    </source>
</evidence>
<organism evidence="2 3">
    <name type="scientific">Trypanosoma congolense (strain IL3000)</name>
    <dbReference type="NCBI Taxonomy" id="1068625"/>
    <lineage>
        <taxon>Eukaryota</taxon>
        <taxon>Discoba</taxon>
        <taxon>Euglenozoa</taxon>
        <taxon>Kinetoplastea</taxon>
        <taxon>Metakinetoplastina</taxon>
        <taxon>Trypanosomatida</taxon>
        <taxon>Trypanosomatidae</taxon>
        <taxon>Trypanosoma</taxon>
        <taxon>Nannomonas</taxon>
    </lineage>
</organism>
<keyword evidence="3" id="KW-1185">Reference proteome</keyword>
<comment type="caution">
    <text evidence="2">The sequence shown here is derived from an EMBL/GenBank/DDBJ whole genome shotgun (WGS) entry which is preliminary data.</text>
</comment>
<proteinExistence type="predicted"/>